<dbReference type="PANTHER" id="PTHR33705">
    <property type="entry name" value="PHOSPHOCARRIER PROTEIN HPR"/>
    <property type="match status" value="1"/>
</dbReference>
<protein>
    <submittedName>
        <fullName evidence="6 7">Phosphocarrier protein</fullName>
        <ecNumber evidence="6">2.7.11.-</ecNumber>
    </submittedName>
</protein>
<dbReference type="PROSITE" id="PS00589">
    <property type="entry name" value="PTS_HPR_SER"/>
    <property type="match status" value="1"/>
</dbReference>
<dbReference type="Pfam" id="PF00381">
    <property type="entry name" value="PTS-HPr"/>
    <property type="match status" value="1"/>
</dbReference>
<gene>
    <name evidence="6" type="primary">ptsH</name>
    <name evidence="6" type="ORF">NMYAN_10364</name>
    <name evidence="7" type="ORF">SAMN05421880_10276</name>
</gene>
<dbReference type="PRINTS" id="PR00107">
    <property type="entry name" value="PHOSPHOCPHPR"/>
</dbReference>
<dbReference type="GO" id="GO:0005737">
    <property type="term" value="C:cytoplasm"/>
    <property type="evidence" value="ECO:0007669"/>
    <property type="project" value="UniProtKB-SubCell"/>
</dbReference>
<dbReference type="CDD" id="cd00367">
    <property type="entry name" value="PTS-HPr_like"/>
    <property type="match status" value="1"/>
</dbReference>
<sequence length="100" mass="11005">MESRVSFLSTKMLTKEVTIINKLGLHARASAKLTRLANQFQSEVWLTRNGRKVNAKSIMGVMTLAANKGSIIEIEVAGIDEFEALQALTTLINDHFGEGE</sequence>
<organism evidence="7 8">
    <name type="scientific">Nitrosomonas nitrosa</name>
    <dbReference type="NCBI Taxonomy" id="52442"/>
    <lineage>
        <taxon>Bacteria</taxon>
        <taxon>Pseudomonadati</taxon>
        <taxon>Pseudomonadota</taxon>
        <taxon>Betaproteobacteria</taxon>
        <taxon>Nitrosomonadales</taxon>
        <taxon>Nitrosomonadaceae</taxon>
        <taxon>Nitrosomonas</taxon>
    </lineage>
</organism>
<dbReference type="InterPro" id="IPR002114">
    <property type="entry name" value="PTS_HPr_Ser_P_site"/>
</dbReference>
<evidence type="ECO:0000313" key="6">
    <source>
        <dbReference type="EMBL" id="CAE6486139.1"/>
    </source>
</evidence>
<dbReference type="PROSITE" id="PS51350">
    <property type="entry name" value="PTS_HPR_DOM"/>
    <property type="match status" value="1"/>
</dbReference>
<dbReference type="InterPro" id="IPR000032">
    <property type="entry name" value="HPr-like"/>
</dbReference>
<dbReference type="STRING" id="52442.SAMN05421880_10276"/>
<dbReference type="InterPro" id="IPR050399">
    <property type="entry name" value="HPr"/>
</dbReference>
<dbReference type="EMBL" id="FOUF01000002">
    <property type="protein sequence ID" value="SFL90402.1"/>
    <property type="molecule type" value="Genomic_DNA"/>
</dbReference>
<evidence type="ECO:0000313" key="8">
    <source>
        <dbReference type="Proteomes" id="UP000199561"/>
    </source>
</evidence>
<proteinExistence type="inferred from homology"/>
<dbReference type="AlphaFoldDB" id="A0A1I4LHF2"/>
<dbReference type="NCBIfam" id="TIGR01003">
    <property type="entry name" value="PTS_HPr_family"/>
    <property type="match status" value="1"/>
</dbReference>
<dbReference type="Gene3D" id="3.30.1340.10">
    <property type="entry name" value="HPr-like"/>
    <property type="match status" value="1"/>
</dbReference>
<dbReference type="InterPro" id="IPR035895">
    <property type="entry name" value="HPr-like_sf"/>
</dbReference>
<dbReference type="EC" id="2.7.11.-" evidence="6"/>
<evidence type="ECO:0000313" key="7">
    <source>
        <dbReference type="EMBL" id="SFL90402.1"/>
    </source>
</evidence>
<keyword evidence="4" id="KW-0598">Phosphotransferase system</keyword>
<evidence type="ECO:0000256" key="1">
    <source>
        <dbReference type="ARBA" id="ARBA00004496"/>
    </source>
</evidence>
<evidence type="ECO:0000259" key="5">
    <source>
        <dbReference type="PROSITE" id="PS51350"/>
    </source>
</evidence>
<dbReference type="PROSITE" id="PS00369">
    <property type="entry name" value="PTS_HPR_HIS"/>
    <property type="match status" value="1"/>
</dbReference>
<comment type="similarity">
    <text evidence="2">Belongs to the HPr family.</text>
</comment>
<feature type="domain" description="HPr" evidence="5">
    <location>
        <begin position="12"/>
        <end position="99"/>
    </location>
</feature>
<dbReference type="Proteomes" id="UP000601736">
    <property type="component" value="Unassembled WGS sequence"/>
</dbReference>
<accession>A0A1I4LHF2</accession>
<keyword evidence="6" id="KW-0808">Transferase</keyword>
<dbReference type="GO" id="GO:0016740">
    <property type="term" value="F:transferase activity"/>
    <property type="evidence" value="ECO:0007669"/>
    <property type="project" value="UniProtKB-KW"/>
</dbReference>
<evidence type="ECO:0000256" key="3">
    <source>
        <dbReference type="ARBA" id="ARBA00022490"/>
    </source>
</evidence>
<dbReference type="GO" id="GO:0009401">
    <property type="term" value="P:phosphoenolpyruvate-dependent sugar phosphotransferase system"/>
    <property type="evidence" value="ECO:0007669"/>
    <property type="project" value="UniProtKB-KW"/>
</dbReference>
<keyword evidence="3" id="KW-0963">Cytoplasm</keyword>
<dbReference type="PANTHER" id="PTHR33705:SF2">
    <property type="entry name" value="PHOSPHOCARRIER PROTEIN NPR"/>
    <property type="match status" value="1"/>
</dbReference>
<reference evidence="6" key="2">
    <citation type="submission" date="2021-02" db="EMBL/GenBank/DDBJ databases">
        <authorList>
            <person name="Han P."/>
        </authorList>
    </citation>
    <scope>NUCLEOTIDE SEQUENCE</scope>
    <source>
        <strain evidence="6">Nitrosomonas nitrosa 18-3D</strain>
    </source>
</reference>
<dbReference type="InterPro" id="IPR001020">
    <property type="entry name" value="PTS_HPr_His_P_site"/>
</dbReference>
<keyword evidence="8" id="KW-1185">Reference proteome</keyword>
<dbReference type="SUPFAM" id="SSF55594">
    <property type="entry name" value="HPr-like"/>
    <property type="match status" value="1"/>
</dbReference>
<dbReference type="EMBL" id="CAJNAP010000001">
    <property type="protein sequence ID" value="CAE6486139.1"/>
    <property type="molecule type" value="Genomic_DNA"/>
</dbReference>
<reference evidence="7 8" key="1">
    <citation type="submission" date="2016-10" db="EMBL/GenBank/DDBJ databases">
        <authorList>
            <person name="de Groot N.N."/>
        </authorList>
    </citation>
    <scope>NUCLEOTIDE SEQUENCE [LARGE SCALE GENOMIC DNA]</scope>
    <source>
        <strain evidence="7 8">Nm146</strain>
    </source>
</reference>
<dbReference type="Proteomes" id="UP000199561">
    <property type="component" value="Unassembled WGS sequence"/>
</dbReference>
<name>A0A1I4LHF2_9PROT</name>
<evidence type="ECO:0000256" key="2">
    <source>
        <dbReference type="ARBA" id="ARBA00010736"/>
    </source>
</evidence>
<evidence type="ECO:0000256" key="4">
    <source>
        <dbReference type="ARBA" id="ARBA00022683"/>
    </source>
</evidence>
<comment type="subcellular location">
    <subcellularLocation>
        <location evidence="1">Cytoplasm</location>
    </subcellularLocation>
</comment>